<dbReference type="InterPro" id="IPR001932">
    <property type="entry name" value="PPM-type_phosphatase-like_dom"/>
</dbReference>
<dbReference type="Pfam" id="PF00072">
    <property type="entry name" value="Response_reg"/>
    <property type="match status" value="1"/>
</dbReference>
<dbReference type="EMBL" id="UOFU01000277">
    <property type="protein sequence ID" value="VAX02567.1"/>
    <property type="molecule type" value="Genomic_DNA"/>
</dbReference>
<dbReference type="AlphaFoldDB" id="A0A3B1BC30"/>
<dbReference type="PANTHER" id="PTHR45339:SF1">
    <property type="entry name" value="HYBRID SIGNAL TRANSDUCTION HISTIDINE KINASE J"/>
    <property type="match status" value="1"/>
</dbReference>
<sequence length="274" mass="30609">MSGKILKVLVVDDTEANLSLFDKFIRRMGHETVFATNGLEAVARFKECRPDLVLMDVMMPEMDGYEATRKIRTLCNENWVPIIFMSAKASVDDQVMGLEAGGDDYLTKPVNLKILTAKITAMQRIAEMQQTLEDSASELQQYRDDAEQEMRLATRLMARITRSATLADPLLKVWALPAVHMSGDLVAAARPFEDRLYVLLADATGHGLPAALMQMPVSQTFYDMAQAGYSVSSIVTAMNRQLHALMPRDRFVAATVVAFDERNRLFEVWNGGNP</sequence>
<dbReference type="PROSITE" id="PS50110">
    <property type="entry name" value="RESPONSE_REGULATORY"/>
    <property type="match status" value="1"/>
</dbReference>
<evidence type="ECO:0000256" key="3">
    <source>
        <dbReference type="SAM" id="Coils"/>
    </source>
</evidence>
<evidence type="ECO:0000259" key="4">
    <source>
        <dbReference type="PROSITE" id="PS50110"/>
    </source>
</evidence>
<feature type="non-terminal residue" evidence="5">
    <location>
        <position position="274"/>
    </location>
</feature>
<proteinExistence type="predicted"/>
<evidence type="ECO:0000313" key="5">
    <source>
        <dbReference type="EMBL" id="VAX02567.1"/>
    </source>
</evidence>
<protein>
    <recommendedName>
        <fullName evidence="4">Response regulatory domain-containing protein</fullName>
    </recommendedName>
</protein>
<dbReference type="Pfam" id="PF07228">
    <property type="entry name" value="SpoIIE"/>
    <property type="match status" value="1"/>
</dbReference>
<keyword evidence="1" id="KW-0597">Phosphoprotein</keyword>
<keyword evidence="3" id="KW-0175">Coiled coil</keyword>
<keyword evidence="2" id="KW-0902">Two-component regulatory system</keyword>
<evidence type="ECO:0000256" key="2">
    <source>
        <dbReference type="ARBA" id="ARBA00023012"/>
    </source>
</evidence>
<dbReference type="PANTHER" id="PTHR45339">
    <property type="entry name" value="HYBRID SIGNAL TRANSDUCTION HISTIDINE KINASE J"/>
    <property type="match status" value="1"/>
</dbReference>
<dbReference type="SMART" id="SM00448">
    <property type="entry name" value="REC"/>
    <property type="match status" value="1"/>
</dbReference>
<dbReference type="Gene3D" id="3.40.50.2300">
    <property type="match status" value="1"/>
</dbReference>
<organism evidence="5">
    <name type="scientific">hydrothermal vent metagenome</name>
    <dbReference type="NCBI Taxonomy" id="652676"/>
    <lineage>
        <taxon>unclassified sequences</taxon>
        <taxon>metagenomes</taxon>
        <taxon>ecological metagenomes</taxon>
    </lineage>
</organism>
<feature type="coiled-coil region" evidence="3">
    <location>
        <begin position="125"/>
        <end position="163"/>
    </location>
</feature>
<reference evidence="5" key="1">
    <citation type="submission" date="2018-06" db="EMBL/GenBank/DDBJ databases">
        <authorList>
            <person name="Zhirakovskaya E."/>
        </authorList>
    </citation>
    <scope>NUCLEOTIDE SEQUENCE</scope>
</reference>
<name>A0A3B1BC30_9ZZZZ</name>
<dbReference type="Gene3D" id="3.60.40.10">
    <property type="entry name" value="PPM-type phosphatase domain"/>
    <property type="match status" value="1"/>
</dbReference>
<evidence type="ECO:0000256" key="1">
    <source>
        <dbReference type="ARBA" id="ARBA00022553"/>
    </source>
</evidence>
<dbReference type="InterPro" id="IPR036457">
    <property type="entry name" value="PPM-type-like_dom_sf"/>
</dbReference>
<dbReference type="InterPro" id="IPR011006">
    <property type="entry name" value="CheY-like_superfamily"/>
</dbReference>
<feature type="domain" description="Response regulatory" evidence="4">
    <location>
        <begin position="7"/>
        <end position="123"/>
    </location>
</feature>
<dbReference type="GO" id="GO:0000160">
    <property type="term" value="P:phosphorelay signal transduction system"/>
    <property type="evidence" value="ECO:0007669"/>
    <property type="project" value="UniProtKB-KW"/>
</dbReference>
<dbReference type="SUPFAM" id="SSF52172">
    <property type="entry name" value="CheY-like"/>
    <property type="match status" value="1"/>
</dbReference>
<accession>A0A3B1BC30</accession>
<gene>
    <name evidence="5" type="ORF">MNBD_GAMMA20-1627</name>
</gene>
<dbReference type="InterPro" id="IPR001789">
    <property type="entry name" value="Sig_transdc_resp-reg_receiver"/>
</dbReference>